<evidence type="ECO:0000313" key="1">
    <source>
        <dbReference type="EMBL" id="KKL17642.1"/>
    </source>
</evidence>
<reference evidence="1" key="1">
    <citation type="journal article" date="2015" name="Nature">
        <title>Complex archaea that bridge the gap between prokaryotes and eukaryotes.</title>
        <authorList>
            <person name="Spang A."/>
            <person name="Saw J.H."/>
            <person name="Jorgensen S.L."/>
            <person name="Zaremba-Niedzwiedzka K."/>
            <person name="Martijn J."/>
            <person name="Lind A.E."/>
            <person name="van Eijk R."/>
            <person name="Schleper C."/>
            <person name="Guy L."/>
            <person name="Ettema T.J."/>
        </authorList>
    </citation>
    <scope>NUCLEOTIDE SEQUENCE</scope>
</reference>
<proteinExistence type="predicted"/>
<protein>
    <submittedName>
        <fullName evidence="1">Uncharacterized protein</fullName>
    </submittedName>
</protein>
<feature type="non-terminal residue" evidence="1">
    <location>
        <position position="1"/>
    </location>
</feature>
<sequence>IEKTLKSKDFLWVNQKYIEKTKMIYLQ</sequence>
<name>A0A0F9BUM1_9ZZZZ</name>
<dbReference type="EMBL" id="LAZR01039179">
    <property type="protein sequence ID" value="KKL17642.1"/>
    <property type="molecule type" value="Genomic_DNA"/>
</dbReference>
<comment type="caution">
    <text evidence="1">The sequence shown here is derived from an EMBL/GenBank/DDBJ whole genome shotgun (WGS) entry which is preliminary data.</text>
</comment>
<dbReference type="AlphaFoldDB" id="A0A0F9BUM1"/>
<gene>
    <name evidence="1" type="ORF">LCGC14_2483530</name>
</gene>
<accession>A0A0F9BUM1</accession>
<organism evidence="1">
    <name type="scientific">marine sediment metagenome</name>
    <dbReference type="NCBI Taxonomy" id="412755"/>
    <lineage>
        <taxon>unclassified sequences</taxon>
        <taxon>metagenomes</taxon>
        <taxon>ecological metagenomes</taxon>
    </lineage>
</organism>